<dbReference type="Gene3D" id="3.40.50.10490">
    <property type="entry name" value="Glucose-6-phosphate isomerase like protein, domain 1"/>
    <property type="match status" value="1"/>
</dbReference>
<dbReference type="GO" id="GO:1901135">
    <property type="term" value="P:carbohydrate derivative metabolic process"/>
    <property type="evidence" value="ECO:0007669"/>
    <property type="project" value="InterPro"/>
</dbReference>
<dbReference type="InterPro" id="IPR046348">
    <property type="entry name" value="SIS_dom_sf"/>
</dbReference>
<dbReference type="PANTHER" id="PTHR30390">
    <property type="entry name" value="SEDOHEPTULOSE 7-PHOSPHATE ISOMERASE / DNAA INITIATOR-ASSOCIATING FACTOR FOR REPLICATION INITIATION"/>
    <property type="match status" value="1"/>
</dbReference>
<evidence type="ECO:0000259" key="1">
    <source>
        <dbReference type="PROSITE" id="PS51464"/>
    </source>
</evidence>
<gene>
    <name evidence="2" type="ORF">U725_00305</name>
</gene>
<dbReference type="EMBL" id="AZSI01000007">
    <property type="protein sequence ID" value="KEY63530.1"/>
    <property type="molecule type" value="Genomic_DNA"/>
</dbReference>
<protein>
    <submittedName>
        <fullName evidence="2">GmhA protein</fullName>
    </submittedName>
</protein>
<feature type="domain" description="SIS" evidence="1">
    <location>
        <begin position="33"/>
        <end position="191"/>
    </location>
</feature>
<dbReference type="PANTHER" id="PTHR30390:SF8">
    <property type="entry name" value="SUGAR ISOMERASE (SIS)"/>
    <property type="match status" value="1"/>
</dbReference>
<dbReference type="PROSITE" id="PS51464">
    <property type="entry name" value="SIS"/>
    <property type="match status" value="1"/>
</dbReference>
<dbReference type="AlphaFoldDB" id="A0A084AE01"/>
<dbReference type="InterPro" id="IPR001347">
    <property type="entry name" value="SIS_dom"/>
</dbReference>
<evidence type="ECO:0000313" key="3">
    <source>
        <dbReference type="Proteomes" id="UP000028401"/>
    </source>
</evidence>
<dbReference type="Pfam" id="PF13580">
    <property type="entry name" value="SIS_2"/>
    <property type="match status" value="1"/>
</dbReference>
<accession>A0A084AE01</accession>
<dbReference type="InterPro" id="IPR050099">
    <property type="entry name" value="SIS_GmhA/DiaA_subfam"/>
</dbReference>
<proteinExistence type="predicted"/>
<dbReference type="CDD" id="cd05006">
    <property type="entry name" value="SIS_GmhA"/>
    <property type="match status" value="1"/>
</dbReference>
<dbReference type="SUPFAM" id="SSF53697">
    <property type="entry name" value="SIS domain"/>
    <property type="match status" value="1"/>
</dbReference>
<name>A0A084AE01_LACLC</name>
<dbReference type="Proteomes" id="UP000028401">
    <property type="component" value="Unassembled WGS sequence"/>
</dbReference>
<dbReference type="RefSeq" id="WP_011836013.1">
    <property type="nucleotide sequence ID" value="NZ_AZSI01000007.1"/>
</dbReference>
<evidence type="ECO:0000313" key="2">
    <source>
        <dbReference type="EMBL" id="KEY63530.1"/>
    </source>
</evidence>
<organism evidence="2 3">
    <name type="scientific">Lactococcus cremoris subsp. cremoris GE214</name>
    <dbReference type="NCBI Taxonomy" id="1415168"/>
    <lineage>
        <taxon>Bacteria</taxon>
        <taxon>Bacillati</taxon>
        <taxon>Bacillota</taxon>
        <taxon>Bacilli</taxon>
        <taxon>Lactobacillales</taxon>
        <taxon>Streptococcaceae</taxon>
        <taxon>Lactococcus</taxon>
        <taxon>Lactococcus cremoris subsp. cremoris</taxon>
    </lineage>
</organism>
<dbReference type="SMR" id="A0A084AE01"/>
<dbReference type="GO" id="GO:0097367">
    <property type="term" value="F:carbohydrate derivative binding"/>
    <property type="evidence" value="ECO:0007669"/>
    <property type="project" value="InterPro"/>
</dbReference>
<comment type="caution">
    <text evidence="2">The sequence shown here is derived from an EMBL/GenBank/DDBJ whole genome shotgun (WGS) entry which is preliminary data.</text>
</comment>
<dbReference type="PATRIC" id="fig|1415168.3.peg.318"/>
<dbReference type="InterPro" id="IPR035461">
    <property type="entry name" value="GmhA/DiaA"/>
</dbReference>
<sequence>MNYTEEITNYYARLEKTIESLDKEALNQVMNLLQDAYKKESRIYVCGNGGSASTASHLMNDFNKGLSYDQEKKWHVVSLNDNVATLMAISNDDSYDKVFSKQLEGNITKDDILLAISGSGNSKNIIEAVKEAQKVGAKVVGMTGYDGGKLYQMSDFNMHVPINDMQITEDIHLTFNHMMMSVFYKKVANEK</sequence>
<reference evidence="2 3" key="1">
    <citation type="submission" date="2014-06" db="EMBL/GenBank/DDBJ databases">
        <title>Draft genome sequence of the putrescine producing strain Lactococcus lactis subsp cremoris GE214.</title>
        <authorList>
            <person name="Ladero V."/>
            <person name="Linares D.M."/>
            <person name="del Rio B."/>
            <person name="Mayo B."/>
            <person name="Martin M.C."/>
            <person name="Fernandez M."/>
            <person name="Alvarez M.A."/>
        </authorList>
    </citation>
    <scope>NUCLEOTIDE SEQUENCE [LARGE SCALE GENOMIC DNA]</scope>
    <source>
        <strain evidence="2 3">GE214</strain>
    </source>
</reference>